<evidence type="ECO:0000256" key="2">
    <source>
        <dbReference type="ARBA" id="ARBA00022729"/>
    </source>
</evidence>
<feature type="domain" description="Insulin-like" evidence="4">
    <location>
        <begin position="88"/>
        <end position="205"/>
    </location>
</feature>
<dbReference type="SMART" id="SM00078">
    <property type="entry name" value="IlGF"/>
    <property type="match status" value="1"/>
</dbReference>
<evidence type="ECO:0000256" key="1">
    <source>
        <dbReference type="ARBA" id="ARBA00009034"/>
    </source>
</evidence>
<reference evidence="6" key="2">
    <citation type="submission" date="2020-10" db="UniProtKB">
        <authorList>
            <consortium name="WormBaseParasite"/>
        </authorList>
    </citation>
    <scope>IDENTIFICATION</scope>
</reference>
<protein>
    <submittedName>
        <fullName evidence="6">IlGF domain-containing protein</fullName>
    </submittedName>
</protein>
<dbReference type="InterPro" id="IPR016179">
    <property type="entry name" value="Insulin-like"/>
</dbReference>
<feature type="transmembrane region" description="Helical" evidence="3">
    <location>
        <begin position="60"/>
        <end position="80"/>
    </location>
</feature>
<name>A0A7E4V6F2_PANRE</name>
<keyword evidence="3" id="KW-1133">Transmembrane helix</keyword>
<dbReference type="PROSITE" id="PS00262">
    <property type="entry name" value="INSULIN"/>
    <property type="match status" value="1"/>
</dbReference>
<proteinExistence type="inferred from homology"/>
<dbReference type="WBParaSite" id="Pan_g16559.t1">
    <property type="protein sequence ID" value="Pan_g16559.t1"/>
    <property type="gene ID" value="Pan_g16559"/>
</dbReference>
<evidence type="ECO:0000259" key="4">
    <source>
        <dbReference type="SMART" id="SM00078"/>
    </source>
</evidence>
<keyword evidence="2" id="KW-0732">Signal</keyword>
<evidence type="ECO:0000256" key="3">
    <source>
        <dbReference type="SAM" id="Phobius"/>
    </source>
</evidence>
<keyword evidence="5" id="KW-1185">Reference proteome</keyword>
<dbReference type="InterPro" id="IPR036438">
    <property type="entry name" value="Insulin-like_sf"/>
</dbReference>
<accession>A0A7E4V6F2</accession>
<reference evidence="5" key="1">
    <citation type="journal article" date="2013" name="Genetics">
        <title>The draft genome and transcriptome of Panagrellus redivivus are shaped by the harsh demands of a free-living lifestyle.</title>
        <authorList>
            <person name="Srinivasan J."/>
            <person name="Dillman A.R."/>
            <person name="Macchietto M.G."/>
            <person name="Heikkinen L."/>
            <person name="Lakso M."/>
            <person name="Fracchia K.M."/>
            <person name="Antoshechkin I."/>
            <person name="Mortazavi A."/>
            <person name="Wong G."/>
            <person name="Sternberg P.W."/>
        </authorList>
    </citation>
    <scope>NUCLEOTIDE SEQUENCE [LARGE SCALE GENOMIC DNA]</scope>
    <source>
        <strain evidence="5">MT8872</strain>
    </source>
</reference>
<dbReference type="InterPro" id="IPR022353">
    <property type="entry name" value="Insulin_CS"/>
</dbReference>
<dbReference type="GO" id="GO:0005179">
    <property type="term" value="F:hormone activity"/>
    <property type="evidence" value="ECO:0007669"/>
    <property type="project" value="InterPro"/>
</dbReference>
<keyword evidence="3" id="KW-0812">Transmembrane</keyword>
<keyword evidence="3" id="KW-0472">Membrane</keyword>
<evidence type="ECO:0000313" key="6">
    <source>
        <dbReference type="WBParaSite" id="Pan_g16559.t1"/>
    </source>
</evidence>
<organism evidence="5 6">
    <name type="scientific">Panagrellus redivivus</name>
    <name type="common">Microworm</name>
    <dbReference type="NCBI Taxonomy" id="6233"/>
    <lineage>
        <taxon>Eukaryota</taxon>
        <taxon>Metazoa</taxon>
        <taxon>Ecdysozoa</taxon>
        <taxon>Nematoda</taxon>
        <taxon>Chromadorea</taxon>
        <taxon>Rhabditida</taxon>
        <taxon>Tylenchina</taxon>
        <taxon>Panagrolaimomorpha</taxon>
        <taxon>Panagrolaimoidea</taxon>
        <taxon>Panagrolaimidae</taxon>
        <taxon>Panagrellus</taxon>
    </lineage>
</organism>
<dbReference type="AlphaFoldDB" id="A0A7E4V6F2"/>
<comment type="similarity">
    <text evidence="1">Belongs to the insulin family.</text>
</comment>
<dbReference type="GO" id="GO:0005576">
    <property type="term" value="C:extracellular region"/>
    <property type="evidence" value="ECO:0007669"/>
    <property type="project" value="InterPro"/>
</dbReference>
<dbReference type="SUPFAM" id="SSF56994">
    <property type="entry name" value="Insulin-like"/>
    <property type="match status" value="1"/>
</dbReference>
<evidence type="ECO:0000313" key="5">
    <source>
        <dbReference type="Proteomes" id="UP000492821"/>
    </source>
</evidence>
<dbReference type="Proteomes" id="UP000492821">
    <property type="component" value="Unassembled WGS sequence"/>
</dbReference>
<sequence length="213" mass="23275">MLIENQKVYSGGLSAAFSAWHSLGGFDTFPPFTTLLFNNTLIMAIFTASQCRQKPISLRMIVQCVGVTLLLLGSVDGSFMPRGGIGMLKMCPPGGEAFANAWQMTCGMRRKRSVETGAAPVVQPQPEPTDGSSPNNPLIPAPHQSHTNDVIMSEKIAIATDAPLRLRRSSKTDASKSGYRPLSMTEMMHFCCRYGCTFRDLLPYCDPFGTWDS</sequence>